<sequence>MSSSSNKSSIQSRYPTFQNNTCWCGLRAAMQISNQKRILEGSIIGVQRIQWKKENASIASGAIKLGVINPTHMLHQR</sequence>
<protein>
    <submittedName>
        <fullName evidence="1">Uncharacterized protein</fullName>
    </submittedName>
</protein>
<keyword evidence="2" id="KW-1185">Reference proteome</keyword>
<accession>A0ACC0M2H7</accession>
<evidence type="ECO:0000313" key="2">
    <source>
        <dbReference type="Proteomes" id="UP001062846"/>
    </source>
</evidence>
<evidence type="ECO:0000313" key="1">
    <source>
        <dbReference type="EMBL" id="KAI8535050.1"/>
    </source>
</evidence>
<organism evidence="1 2">
    <name type="scientific">Rhododendron molle</name>
    <name type="common">Chinese azalea</name>
    <name type="synonym">Azalea mollis</name>
    <dbReference type="NCBI Taxonomy" id="49168"/>
    <lineage>
        <taxon>Eukaryota</taxon>
        <taxon>Viridiplantae</taxon>
        <taxon>Streptophyta</taxon>
        <taxon>Embryophyta</taxon>
        <taxon>Tracheophyta</taxon>
        <taxon>Spermatophyta</taxon>
        <taxon>Magnoliopsida</taxon>
        <taxon>eudicotyledons</taxon>
        <taxon>Gunneridae</taxon>
        <taxon>Pentapetalae</taxon>
        <taxon>asterids</taxon>
        <taxon>Ericales</taxon>
        <taxon>Ericaceae</taxon>
        <taxon>Ericoideae</taxon>
        <taxon>Rhodoreae</taxon>
        <taxon>Rhododendron</taxon>
    </lineage>
</organism>
<name>A0ACC0M2H7_RHOML</name>
<comment type="caution">
    <text evidence="1">The sequence shown here is derived from an EMBL/GenBank/DDBJ whole genome shotgun (WGS) entry which is preliminary data.</text>
</comment>
<reference evidence="1" key="1">
    <citation type="submission" date="2022-02" db="EMBL/GenBank/DDBJ databases">
        <title>Plant Genome Project.</title>
        <authorList>
            <person name="Zhang R.-G."/>
        </authorList>
    </citation>
    <scope>NUCLEOTIDE SEQUENCE</scope>
    <source>
        <strain evidence="1">AT1</strain>
    </source>
</reference>
<proteinExistence type="predicted"/>
<gene>
    <name evidence="1" type="ORF">RHMOL_Rhmol10G0144900</name>
</gene>
<dbReference type="Proteomes" id="UP001062846">
    <property type="component" value="Chromosome 10"/>
</dbReference>
<dbReference type="EMBL" id="CM046397">
    <property type="protein sequence ID" value="KAI8535050.1"/>
    <property type="molecule type" value="Genomic_DNA"/>
</dbReference>